<dbReference type="Proteomes" id="UP000886890">
    <property type="component" value="Unassembled WGS sequence"/>
</dbReference>
<name>A0A9D2BJ40_9FIRM</name>
<organism evidence="2 3">
    <name type="scientific">Candidatus Fusicatenibacter merdavium</name>
    <dbReference type="NCBI Taxonomy" id="2838600"/>
    <lineage>
        <taxon>Bacteria</taxon>
        <taxon>Bacillati</taxon>
        <taxon>Bacillota</taxon>
        <taxon>Clostridia</taxon>
        <taxon>Lachnospirales</taxon>
        <taxon>Lachnospiraceae</taxon>
        <taxon>Fusicatenibacter</taxon>
    </lineage>
</organism>
<dbReference type="EMBL" id="DXEK01000097">
    <property type="protein sequence ID" value="HIX77114.1"/>
    <property type="molecule type" value="Genomic_DNA"/>
</dbReference>
<reference evidence="2" key="2">
    <citation type="submission" date="2021-04" db="EMBL/GenBank/DDBJ databases">
        <authorList>
            <person name="Gilroy R."/>
        </authorList>
    </citation>
    <scope>NUCLEOTIDE SEQUENCE</scope>
    <source>
        <strain evidence="2">CHK183-1962</strain>
    </source>
</reference>
<sequence>MAHGEDDSRIKTHRSSPAFKPRKIIQTNKHPHKEAKQPYATKQPQPPNRIHSQKDAKAGGTVRGETAAGGAGA</sequence>
<proteinExistence type="predicted"/>
<accession>A0A9D2BJ40</accession>
<reference evidence="2" key="1">
    <citation type="journal article" date="2021" name="PeerJ">
        <title>Extensive microbial diversity within the chicken gut microbiome revealed by metagenomics and culture.</title>
        <authorList>
            <person name="Gilroy R."/>
            <person name="Ravi A."/>
            <person name="Getino M."/>
            <person name="Pursley I."/>
            <person name="Horton D.L."/>
            <person name="Alikhan N.F."/>
            <person name="Baker D."/>
            <person name="Gharbi K."/>
            <person name="Hall N."/>
            <person name="Watson M."/>
            <person name="Adriaenssens E.M."/>
            <person name="Foster-Nyarko E."/>
            <person name="Jarju S."/>
            <person name="Secka A."/>
            <person name="Antonio M."/>
            <person name="Oren A."/>
            <person name="Chaudhuri R.R."/>
            <person name="La Ragione R."/>
            <person name="Hildebrand F."/>
            <person name="Pallen M.J."/>
        </authorList>
    </citation>
    <scope>NUCLEOTIDE SEQUENCE</scope>
    <source>
        <strain evidence="2">CHK183-1962</strain>
    </source>
</reference>
<evidence type="ECO:0000256" key="1">
    <source>
        <dbReference type="SAM" id="MobiDB-lite"/>
    </source>
</evidence>
<dbReference type="AlphaFoldDB" id="A0A9D2BJ40"/>
<gene>
    <name evidence="2" type="ORF">H9734_05910</name>
</gene>
<feature type="non-terminal residue" evidence="2">
    <location>
        <position position="73"/>
    </location>
</feature>
<feature type="compositionally biased region" description="Basic and acidic residues" evidence="1">
    <location>
        <begin position="1"/>
        <end position="10"/>
    </location>
</feature>
<comment type="caution">
    <text evidence="2">The sequence shown here is derived from an EMBL/GenBank/DDBJ whole genome shotgun (WGS) entry which is preliminary data.</text>
</comment>
<evidence type="ECO:0000313" key="2">
    <source>
        <dbReference type="EMBL" id="HIX77114.1"/>
    </source>
</evidence>
<evidence type="ECO:0000313" key="3">
    <source>
        <dbReference type="Proteomes" id="UP000886890"/>
    </source>
</evidence>
<protein>
    <submittedName>
        <fullName evidence="2">Uncharacterized protein</fullName>
    </submittedName>
</protein>
<feature type="region of interest" description="Disordered" evidence="1">
    <location>
        <begin position="1"/>
        <end position="73"/>
    </location>
</feature>